<dbReference type="InterPro" id="IPR011990">
    <property type="entry name" value="TPR-like_helical_dom_sf"/>
</dbReference>
<dbReference type="InterPro" id="IPR024983">
    <property type="entry name" value="CHAT_dom"/>
</dbReference>
<keyword evidence="3" id="KW-1185">Reference proteome</keyword>
<protein>
    <submittedName>
        <fullName evidence="2">CHAT domain-containing protein</fullName>
    </submittedName>
</protein>
<dbReference type="Gene3D" id="1.25.40.10">
    <property type="entry name" value="Tetratricopeptide repeat domain"/>
    <property type="match status" value="4"/>
</dbReference>
<reference evidence="2 3" key="1">
    <citation type="submission" date="2019-08" db="EMBL/GenBank/DDBJ databases">
        <title>Actinomadura sp. nov. CYP1-5 isolated from mountain soil.</title>
        <authorList>
            <person name="Songsumanus A."/>
            <person name="Kuncharoen N."/>
            <person name="Kudo T."/>
            <person name="Yuki M."/>
            <person name="Igarashi Y."/>
            <person name="Tanasupawat S."/>
        </authorList>
    </citation>
    <scope>NUCLEOTIDE SEQUENCE [LARGE SCALE GENOMIC DNA]</scope>
    <source>
        <strain evidence="2 3">CYP1-5</strain>
    </source>
</reference>
<evidence type="ECO:0000313" key="3">
    <source>
        <dbReference type="Proteomes" id="UP000323505"/>
    </source>
</evidence>
<dbReference type="SUPFAM" id="SSF48452">
    <property type="entry name" value="TPR-like"/>
    <property type="match status" value="1"/>
</dbReference>
<dbReference type="Pfam" id="PF12770">
    <property type="entry name" value="CHAT"/>
    <property type="match status" value="1"/>
</dbReference>
<comment type="caution">
    <text evidence="2">The sequence shown here is derived from an EMBL/GenBank/DDBJ whole genome shotgun (WGS) entry which is preliminary data.</text>
</comment>
<sequence length="1241" mass="133379">MRDRLLASLMARITRCLETEDPAPLQDPEVLREAAQLMGQAFAQANPVVADPEVFTTVGLLHYARYRMLPSAQVGDDLRATLALFGMVQEEFPERIPPLIRTLLASADEAIQGQRAAVFGEAAMVEIRAFESGGDLGRLDAAIAHFAEAASVLPTGHPELPGTLCDLGQAWRIRGEHRGDPNDSDKAVQVYRDALAAAPGDGPDRSACLSGLATALSARHEITRSPADIAEGVRAARASVQSAPDTDPGLPLYCSRLGILLENSFEHSGDQTDLDEAVKAHRNGLELAPAGHPDRALLLANMASTLRIYSQSSGRAEMLDESIAVGREALELTPPGHENLAHRLRTLANALLLRYDNTGQAADLTEGRNLLRQALDTPRVDAAELVKIRLSWCTCLLRQAAGTRRMADNDAVIDAFHDMRETIPNGHPDMGTLLSGLAGALLLRFERAGRPDDLDKAIETARQAVEVGPAAVPDAGGLFANLQTALVLRYLRTGQRADLEDAVGLARRAASVGAPDEVGRVTITSNLANVLRLRYMEFGEEADLREAIHFARRAMDECPPGSPLRTRLIAEFASALIVRSALPGQEADREEALRICREASAGLTEDDPYHADLLDVMSAALSRARSSRGEELDELIEPRRQQVAALSPDDTDRGKALFGLGAVLQMRFDRVADDRDLTEAAESFQAAAEIPFTDVHGRMLAAVRCAQISERLGRHDAELRAFTLAVSLLPLVAWHGVDQATQERRLSEWAGLAADAAACAIELGLPEKAVELLEQGRSVLADRSLQIRGDLSELESAAPELAARMALVRNLLDTAEPEVGGLPIAVAPSYPHVTDTSSSIAGRHRDERARLAAEWDDLLTRARSIPGLENFLAPTRFTEFTEAAADGPAILVNVSRRRCDALVVTSEGVSVVPLPNLTAELILQFCEGFVSTVRYSPAMGLAGTIAMRGNVQSAMKFLWRYAAEPVLRFLGHLGPPPEGRSKPRVWWCPVGPLAFLPLHAAGDHGADSPAPGAVIDRVISSYTPTLSALIRSRNQAGAAKRRVSALAVALPETPGLRALPHAEEEAGIVARYLAPLAEVAQLIGPQATRANVRAALEDHDWVHFACHGRQDMDDPGNGGIELWDGTRLTVRDIAAARPRRGGLAYLSACDTAVGGIGLIDEAMHLAGALNLAGYRNVIASLWAVSDRDSSAVAERVYQVLAGEGRLGVNDTAAALDAAVVWLHDRYPDQPEIWAPYIHIGA</sequence>
<dbReference type="Proteomes" id="UP000323505">
    <property type="component" value="Unassembled WGS sequence"/>
</dbReference>
<dbReference type="EMBL" id="VSRQ01000001">
    <property type="protein sequence ID" value="TYK53118.1"/>
    <property type="molecule type" value="Genomic_DNA"/>
</dbReference>
<name>A0A5D3FYL9_9ACTN</name>
<organism evidence="2 3">
    <name type="scientific">Actinomadura decatromicini</name>
    <dbReference type="NCBI Taxonomy" id="2604572"/>
    <lineage>
        <taxon>Bacteria</taxon>
        <taxon>Bacillati</taxon>
        <taxon>Actinomycetota</taxon>
        <taxon>Actinomycetes</taxon>
        <taxon>Streptosporangiales</taxon>
        <taxon>Thermomonosporaceae</taxon>
        <taxon>Actinomadura</taxon>
    </lineage>
</organism>
<feature type="domain" description="CHAT" evidence="1">
    <location>
        <begin position="956"/>
        <end position="1241"/>
    </location>
</feature>
<dbReference type="AlphaFoldDB" id="A0A5D3FYL9"/>
<evidence type="ECO:0000313" key="2">
    <source>
        <dbReference type="EMBL" id="TYK53118.1"/>
    </source>
</evidence>
<proteinExistence type="predicted"/>
<accession>A0A5D3FYL9</accession>
<gene>
    <name evidence="2" type="ORF">FXF68_05160</name>
</gene>
<evidence type="ECO:0000259" key="1">
    <source>
        <dbReference type="Pfam" id="PF12770"/>
    </source>
</evidence>